<dbReference type="AlphaFoldDB" id="A0A067MAY8"/>
<evidence type="ECO:0000313" key="3">
    <source>
        <dbReference type="Proteomes" id="UP000027195"/>
    </source>
</evidence>
<dbReference type="EMBL" id="KL198047">
    <property type="protein sequence ID" value="KDQ12918.1"/>
    <property type="molecule type" value="Genomic_DNA"/>
</dbReference>
<sequence length="401" mass="44529">MIDCEYDYFFQLVMLGDSGVGKTNLVSRFVSNRFTAGSVSTTGLSATPHSANFGESIVRLSIHDTANPNRRGALKSQFYWFAKGALAVYDISDRESYSNIPNKLEELRKELRLGSSFPITLIGNKCDLADKRVVSVAEAQKFADENGLMFEETSAFDGSNVTKVFRDIITRMIEKKEMTDRMHGRGVVVKEEVVEKVETVEKEGVAEEGAFAKGETIKKEEAAEEEVVEKDEAVEKDEEIEKEEWEMCSGAEVEMNQDAKVPKTLGALSSPASVLQQEKAALLESLSRLSATLSRTEAATYGISSITRSSIDDTELDFPRVSEWLQSLDNSKRGRDGQNFAQYAKALEVAGYLRIDSLDNPVHVTSQKIINLTGMLPGYADNILKWVVIDIAKLRKASRFN</sequence>
<dbReference type="SUPFAM" id="SSF52540">
    <property type="entry name" value="P-loop containing nucleoside triphosphate hydrolases"/>
    <property type="match status" value="1"/>
</dbReference>
<dbReference type="PANTHER" id="PTHR47979">
    <property type="entry name" value="DRAB11-RELATED"/>
    <property type="match status" value="1"/>
</dbReference>
<dbReference type="STRING" id="930990.A0A067MAY8"/>
<dbReference type="PROSITE" id="PS51421">
    <property type="entry name" value="RAS"/>
    <property type="match status" value="1"/>
</dbReference>
<dbReference type="SMART" id="SM00175">
    <property type="entry name" value="RAB"/>
    <property type="match status" value="1"/>
</dbReference>
<reference evidence="3" key="1">
    <citation type="journal article" date="2014" name="Proc. Natl. Acad. Sci. U.S.A.">
        <title>Extensive sampling of basidiomycete genomes demonstrates inadequacy of the white-rot/brown-rot paradigm for wood decay fungi.</title>
        <authorList>
            <person name="Riley R."/>
            <person name="Salamov A.A."/>
            <person name="Brown D.W."/>
            <person name="Nagy L.G."/>
            <person name="Floudas D."/>
            <person name="Held B.W."/>
            <person name="Levasseur A."/>
            <person name="Lombard V."/>
            <person name="Morin E."/>
            <person name="Otillar R."/>
            <person name="Lindquist E.A."/>
            <person name="Sun H."/>
            <person name="LaButti K.M."/>
            <person name="Schmutz J."/>
            <person name="Jabbour D."/>
            <person name="Luo H."/>
            <person name="Baker S.E."/>
            <person name="Pisabarro A.G."/>
            <person name="Walton J.D."/>
            <person name="Blanchette R.A."/>
            <person name="Henrissat B."/>
            <person name="Martin F."/>
            <person name="Cullen D."/>
            <person name="Hibbett D.S."/>
            <person name="Grigoriev I.V."/>
        </authorList>
    </citation>
    <scope>NUCLEOTIDE SEQUENCE [LARGE SCALE GENOMIC DNA]</scope>
    <source>
        <strain evidence="3">FD-172 SS1</strain>
    </source>
</reference>
<dbReference type="InterPro" id="IPR001806">
    <property type="entry name" value="Small_GTPase"/>
</dbReference>
<dbReference type="HOGENOM" id="CLU_057541_0_0_1"/>
<keyword evidence="3" id="KW-1185">Reference proteome</keyword>
<dbReference type="PRINTS" id="PR00449">
    <property type="entry name" value="RASTRNSFRMNG"/>
</dbReference>
<dbReference type="InParanoid" id="A0A067MAY8"/>
<gene>
    <name evidence="2" type="ORF">BOTBODRAFT_34061</name>
</gene>
<evidence type="ECO:0000256" key="1">
    <source>
        <dbReference type="ARBA" id="ARBA00006270"/>
    </source>
</evidence>
<dbReference type="NCBIfam" id="TIGR00231">
    <property type="entry name" value="small_GTP"/>
    <property type="match status" value="1"/>
</dbReference>
<comment type="similarity">
    <text evidence="1">Belongs to the small GTPase superfamily. Rab family.</text>
</comment>
<dbReference type="Gene3D" id="3.40.50.300">
    <property type="entry name" value="P-loop containing nucleotide triphosphate hydrolases"/>
    <property type="match status" value="1"/>
</dbReference>
<dbReference type="InterPro" id="IPR005225">
    <property type="entry name" value="Small_GTP-bd"/>
</dbReference>
<accession>A0A067MAY8</accession>
<dbReference type="SMART" id="SM00173">
    <property type="entry name" value="RAS"/>
    <property type="match status" value="1"/>
</dbReference>
<dbReference type="InterPro" id="IPR050209">
    <property type="entry name" value="Rab_GTPases_membrane_traffic"/>
</dbReference>
<name>A0A067MAY8_BOTB1</name>
<evidence type="ECO:0000313" key="2">
    <source>
        <dbReference type="EMBL" id="KDQ12918.1"/>
    </source>
</evidence>
<protein>
    <submittedName>
        <fullName evidence="2">Uncharacterized protein</fullName>
    </submittedName>
</protein>
<dbReference type="Pfam" id="PF00071">
    <property type="entry name" value="Ras"/>
    <property type="match status" value="1"/>
</dbReference>
<proteinExistence type="inferred from homology"/>
<dbReference type="Proteomes" id="UP000027195">
    <property type="component" value="Unassembled WGS sequence"/>
</dbReference>
<dbReference type="FunFam" id="3.40.50.300:FF:001447">
    <property type="entry name" value="Ras-related protein Rab-1B"/>
    <property type="match status" value="1"/>
</dbReference>
<dbReference type="PROSITE" id="PS51419">
    <property type="entry name" value="RAB"/>
    <property type="match status" value="1"/>
</dbReference>
<dbReference type="SMART" id="SM00174">
    <property type="entry name" value="RHO"/>
    <property type="match status" value="1"/>
</dbReference>
<dbReference type="InterPro" id="IPR027417">
    <property type="entry name" value="P-loop_NTPase"/>
</dbReference>
<dbReference type="SMART" id="SM00176">
    <property type="entry name" value="RAN"/>
    <property type="match status" value="1"/>
</dbReference>
<dbReference type="GO" id="GO:0003924">
    <property type="term" value="F:GTPase activity"/>
    <property type="evidence" value="ECO:0007669"/>
    <property type="project" value="InterPro"/>
</dbReference>
<organism evidence="2 3">
    <name type="scientific">Botryobasidium botryosum (strain FD-172 SS1)</name>
    <dbReference type="NCBI Taxonomy" id="930990"/>
    <lineage>
        <taxon>Eukaryota</taxon>
        <taxon>Fungi</taxon>
        <taxon>Dikarya</taxon>
        <taxon>Basidiomycota</taxon>
        <taxon>Agaricomycotina</taxon>
        <taxon>Agaricomycetes</taxon>
        <taxon>Cantharellales</taxon>
        <taxon>Botryobasidiaceae</taxon>
        <taxon>Botryobasidium</taxon>
    </lineage>
</organism>
<dbReference type="GO" id="GO:0005525">
    <property type="term" value="F:GTP binding"/>
    <property type="evidence" value="ECO:0007669"/>
    <property type="project" value="InterPro"/>
</dbReference>